<evidence type="ECO:0000313" key="1">
    <source>
        <dbReference type="EMBL" id="EFX63669.1"/>
    </source>
</evidence>
<protein>
    <submittedName>
        <fullName evidence="1">Uncharacterized protein</fullName>
    </submittedName>
</protein>
<proteinExistence type="predicted"/>
<keyword evidence="2" id="KW-1185">Reference proteome</keyword>
<accession>E9HX63</accession>
<dbReference type="OrthoDB" id="6399450at2759"/>
<sequence>MTKSLMANCSFCIASVFCHHSLFHLRRDLEKMERSGHFLESGLSFSNMRRVHSTFNSVRPGTKTFGLHARLTFKWFFENVFGVPCLTTSWVDRAGIEFRGRVKNEVAHHFHQLLELNQIYSLTDVSVFYVLYDDSRILNLRNATIDGESQISAVERHVFFSFPSLHYDYATVPLAVEVMEDVSRLAIDVLGVFYGWIIEKESMRLITHENKILEVDVENAVDQIGVVQILHPCQTVVSLKGVRVDLEDADLLCYSCCSDTILTVGQNCPKSELRDVTEEWIRSNNECYDEALAEYIHVVHLEKC</sequence>
<dbReference type="Proteomes" id="UP000000305">
    <property type="component" value="Unassembled WGS sequence"/>
</dbReference>
<organism evidence="1 2">
    <name type="scientific">Daphnia pulex</name>
    <name type="common">Water flea</name>
    <dbReference type="NCBI Taxonomy" id="6669"/>
    <lineage>
        <taxon>Eukaryota</taxon>
        <taxon>Metazoa</taxon>
        <taxon>Ecdysozoa</taxon>
        <taxon>Arthropoda</taxon>
        <taxon>Crustacea</taxon>
        <taxon>Branchiopoda</taxon>
        <taxon>Diplostraca</taxon>
        <taxon>Cladocera</taxon>
        <taxon>Anomopoda</taxon>
        <taxon>Daphniidae</taxon>
        <taxon>Daphnia</taxon>
    </lineage>
</organism>
<evidence type="ECO:0000313" key="2">
    <source>
        <dbReference type="Proteomes" id="UP000000305"/>
    </source>
</evidence>
<dbReference type="KEGG" id="dpx:DAPPUDRAFT_267991"/>
<dbReference type="PhylomeDB" id="E9HX63"/>
<name>E9HX63_DAPPU</name>
<dbReference type="EMBL" id="GL733002">
    <property type="protein sequence ID" value="EFX63669.1"/>
    <property type="molecule type" value="Genomic_DNA"/>
</dbReference>
<dbReference type="HOGENOM" id="CLU_1078735_0_0_1"/>
<gene>
    <name evidence="1" type="ORF">DAPPUDRAFT_267991</name>
</gene>
<dbReference type="InParanoid" id="E9HX63"/>
<reference evidence="1 2" key="1">
    <citation type="journal article" date="2011" name="Science">
        <title>The ecoresponsive genome of Daphnia pulex.</title>
        <authorList>
            <person name="Colbourne J.K."/>
            <person name="Pfrender M.E."/>
            <person name="Gilbert D."/>
            <person name="Thomas W.K."/>
            <person name="Tucker A."/>
            <person name="Oakley T.H."/>
            <person name="Tokishita S."/>
            <person name="Aerts A."/>
            <person name="Arnold G.J."/>
            <person name="Basu M.K."/>
            <person name="Bauer D.J."/>
            <person name="Caceres C.E."/>
            <person name="Carmel L."/>
            <person name="Casola C."/>
            <person name="Choi J.H."/>
            <person name="Detter J.C."/>
            <person name="Dong Q."/>
            <person name="Dusheyko S."/>
            <person name="Eads B.D."/>
            <person name="Frohlich T."/>
            <person name="Geiler-Samerotte K.A."/>
            <person name="Gerlach D."/>
            <person name="Hatcher P."/>
            <person name="Jogdeo S."/>
            <person name="Krijgsveld J."/>
            <person name="Kriventseva E.V."/>
            <person name="Kultz D."/>
            <person name="Laforsch C."/>
            <person name="Lindquist E."/>
            <person name="Lopez J."/>
            <person name="Manak J.R."/>
            <person name="Muller J."/>
            <person name="Pangilinan J."/>
            <person name="Patwardhan R.P."/>
            <person name="Pitluck S."/>
            <person name="Pritham E.J."/>
            <person name="Rechtsteiner A."/>
            <person name="Rho M."/>
            <person name="Rogozin I.B."/>
            <person name="Sakarya O."/>
            <person name="Salamov A."/>
            <person name="Schaack S."/>
            <person name="Shapiro H."/>
            <person name="Shiga Y."/>
            <person name="Skalitzky C."/>
            <person name="Smith Z."/>
            <person name="Souvorov A."/>
            <person name="Sung W."/>
            <person name="Tang Z."/>
            <person name="Tsuchiya D."/>
            <person name="Tu H."/>
            <person name="Vos H."/>
            <person name="Wang M."/>
            <person name="Wolf Y.I."/>
            <person name="Yamagata H."/>
            <person name="Yamada T."/>
            <person name="Ye Y."/>
            <person name="Shaw J.R."/>
            <person name="Andrews J."/>
            <person name="Crease T.J."/>
            <person name="Tang H."/>
            <person name="Lucas S.M."/>
            <person name="Robertson H.M."/>
            <person name="Bork P."/>
            <person name="Koonin E.V."/>
            <person name="Zdobnov E.M."/>
            <person name="Grigoriev I.V."/>
            <person name="Lynch M."/>
            <person name="Boore J.L."/>
        </authorList>
    </citation>
    <scope>NUCLEOTIDE SEQUENCE [LARGE SCALE GENOMIC DNA]</scope>
</reference>
<dbReference type="AlphaFoldDB" id="E9HX63"/>